<dbReference type="AlphaFoldDB" id="A0A917B2N7"/>
<dbReference type="GO" id="GO:0005829">
    <property type="term" value="C:cytosol"/>
    <property type="evidence" value="ECO:0007669"/>
    <property type="project" value="TreeGrafter"/>
</dbReference>
<protein>
    <submittedName>
        <fullName evidence="4">4'-phosphopantetheinyl transferase</fullName>
    </submittedName>
</protein>
<dbReference type="GO" id="GO:0019878">
    <property type="term" value="P:lysine biosynthetic process via aminoadipic acid"/>
    <property type="evidence" value="ECO:0007669"/>
    <property type="project" value="TreeGrafter"/>
</dbReference>
<name>A0A917B2N7_9MICO</name>
<evidence type="ECO:0000256" key="1">
    <source>
        <dbReference type="ARBA" id="ARBA00010990"/>
    </source>
</evidence>
<comment type="caution">
    <text evidence="4">The sequence shown here is derived from an EMBL/GenBank/DDBJ whole genome shotgun (WGS) entry which is preliminary data.</text>
</comment>
<dbReference type="GO" id="GO:0000287">
    <property type="term" value="F:magnesium ion binding"/>
    <property type="evidence" value="ECO:0007669"/>
    <property type="project" value="InterPro"/>
</dbReference>
<dbReference type="EMBL" id="BMGP01000002">
    <property type="protein sequence ID" value="GGF17510.1"/>
    <property type="molecule type" value="Genomic_DNA"/>
</dbReference>
<comment type="similarity">
    <text evidence="1">Belongs to the P-Pant transferase superfamily. Gsp/Sfp/HetI/AcpT family.</text>
</comment>
<sequence length="204" mass="21309">MTSGCDIWVADLRPETAVDLAFLNEVESRRRAEYVFAADRARFTLGVVLSRRAVAAVLGIDPRAVDIDRSCPRCGAPHGKTLLPATGLHLSVSHSADLVAVSVTAAGPVGIDVERIDDPAPAGLHELLLGPGETAATPAAFYALWCRKESVVKATGEGMRVPLTSVNVADLGAQVSDLSLREGYAAALTVLGGEVVMPSIHFAA</sequence>
<evidence type="ECO:0000313" key="5">
    <source>
        <dbReference type="Proteomes" id="UP000598775"/>
    </source>
</evidence>
<feature type="domain" description="4'-phosphopantetheinyl transferase" evidence="3">
    <location>
        <begin position="108"/>
        <end position="179"/>
    </location>
</feature>
<dbReference type="GO" id="GO:0008897">
    <property type="term" value="F:holo-[acyl-carrier-protein] synthase activity"/>
    <property type="evidence" value="ECO:0007669"/>
    <property type="project" value="InterPro"/>
</dbReference>
<dbReference type="PANTHER" id="PTHR12215">
    <property type="entry name" value="PHOSPHOPANTETHEINE TRANSFERASE"/>
    <property type="match status" value="1"/>
</dbReference>
<dbReference type="RefSeq" id="WP_188674513.1">
    <property type="nucleotide sequence ID" value="NZ_BMGP01000002.1"/>
</dbReference>
<keyword evidence="2 4" id="KW-0808">Transferase</keyword>
<dbReference type="Gene3D" id="3.90.470.20">
    <property type="entry name" value="4'-phosphopantetheinyl transferase domain"/>
    <property type="match status" value="2"/>
</dbReference>
<evidence type="ECO:0000259" key="3">
    <source>
        <dbReference type="Pfam" id="PF01648"/>
    </source>
</evidence>
<dbReference type="SUPFAM" id="SSF56214">
    <property type="entry name" value="4'-phosphopantetheinyl transferase"/>
    <property type="match status" value="2"/>
</dbReference>
<dbReference type="InterPro" id="IPR008278">
    <property type="entry name" value="4-PPantetheinyl_Trfase_dom"/>
</dbReference>
<dbReference type="Proteomes" id="UP000598775">
    <property type="component" value="Unassembled WGS sequence"/>
</dbReference>
<dbReference type="InterPro" id="IPR050559">
    <property type="entry name" value="P-Pant_transferase_sf"/>
</dbReference>
<keyword evidence="5" id="KW-1185">Reference proteome</keyword>
<evidence type="ECO:0000313" key="4">
    <source>
        <dbReference type="EMBL" id="GGF17510.1"/>
    </source>
</evidence>
<dbReference type="InterPro" id="IPR037143">
    <property type="entry name" value="4-PPantetheinyl_Trfase_dom_sf"/>
</dbReference>
<reference evidence="4 5" key="1">
    <citation type="journal article" date="2014" name="Int. J. Syst. Evol. Microbiol.">
        <title>Complete genome sequence of Corynebacterium casei LMG S-19264T (=DSM 44701T), isolated from a smear-ripened cheese.</title>
        <authorList>
            <consortium name="US DOE Joint Genome Institute (JGI-PGF)"/>
            <person name="Walter F."/>
            <person name="Albersmeier A."/>
            <person name="Kalinowski J."/>
            <person name="Ruckert C."/>
        </authorList>
    </citation>
    <scope>NUCLEOTIDE SEQUENCE [LARGE SCALE GENOMIC DNA]</scope>
    <source>
        <strain evidence="4 5">CGMCC 1.12976</strain>
    </source>
</reference>
<evidence type="ECO:0000256" key="2">
    <source>
        <dbReference type="ARBA" id="ARBA00022679"/>
    </source>
</evidence>
<dbReference type="Pfam" id="PF01648">
    <property type="entry name" value="ACPS"/>
    <property type="match status" value="1"/>
</dbReference>
<organism evidence="4 5">
    <name type="scientific">Subtercola lobariae</name>
    <dbReference type="NCBI Taxonomy" id="1588641"/>
    <lineage>
        <taxon>Bacteria</taxon>
        <taxon>Bacillati</taxon>
        <taxon>Actinomycetota</taxon>
        <taxon>Actinomycetes</taxon>
        <taxon>Micrococcales</taxon>
        <taxon>Microbacteriaceae</taxon>
        <taxon>Subtercola</taxon>
    </lineage>
</organism>
<proteinExistence type="inferred from homology"/>
<dbReference type="PANTHER" id="PTHR12215:SF10">
    <property type="entry name" value="L-AMINOADIPATE-SEMIALDEHYDE DEHYDROGENASE-PHOSPHOPANTETHEINYL TRANSFERASE"/>
    <property type="match status" value="1"/>
</dbReference>
<gene>
    <name evidence="4" type="ORF">GCM10011399_09070</name>
</gene>
<accession>A0A917B2N7</accession>